<evidence type="ECO:0000256" key="7">
    <source>
        <dbReference type="ARBA" id="ARBA00023204"/>
    </source>
</evidence>
<dbReference type="Pfam" id="PF00533">
    <property type="entry name" value="BRCT"/>
    <property type="match status" value="1"/>
</dbReference>
<dbReference type="PROSITE" id="PS51805">
    <property type="entry name" value="EPHD"/>
    <property type="match status" value="1"/>
</dbReference>
<evidence type="ECO:0000259" key="10">
    <source>
        <dbReference type="PROSITE" id="PS50172"/>
    </source>
</evidence>
<dbReference type="FunFam" id="3.40.50.10190:FF:000006">
    <property type="entry name" value="Breast cancer type 1 susceptibility protein homolog"/>
    <property type="match status" value="1"/>
</dbReference>
<dbReference type="SMART" id="SM00292">
    <property type="entry name" value="BRCT"/>
    <property type="match status" value="2"/>
</dbReference>
<dbReference type="GO" id="GO:0005634">
    <property type="term" value="C:nucleus"/>
    <property type="evidence" value="ECO:0007669"/>
    <property type="project" value="UniProtKB-SubCell"/>
</dbReference>
<organism evidence="12">
    <name type="scientific">Daucus carota subsp. sativus</name>
    <name type="common">Carrot</name>
    <dbReference type="NCBI Taxonomy" id="79200"/>
    <lineage>
        <taxon>Eukaryota</taxon>
        <taxon>Viridiplantae</taxon>
        <taxon>Streptophyta</taxon>
        <taxon>Embryophyta</taxon>
        <taxon>Tracheophyta</taxon>
        <taxon>Spermatophyta</taxon>
        <taxon>Magnoliopsida</taxon>
        <taxon>eudicotyledons</taxon>
        <taxon>Gunneridae</taxon>
        <taxon>Pentapetalae</taxon>
        <taxon>asterids</taxon>
        <taxon>campanulids</taxon>
        <taxon>Apiales</taxon>
        <taxon>Apiaceae</taxon>
        <taxon>Apioideae</taxon>
        <taxon>Scandiceae</taxon>
        <taxon>Daucinae</taxon>
        <taxon>Daucus</taxon>
        <taxon>Daucus sect. Daucus</taxon>
    </lineage>
</organism>
<reference evidence="12" key="1">
    <citation type="journal article" date="2016" name="Nat. Genet.">
        <title>A high-quality carrot genome assembly provides new insights into carotenoid accumulation and asterid genome evolution.</title>
        <authorList>
            <person name="Iorizzo M."/>
            <person name="Ellison S."/>
            <person name="Senalik D."/>
            <person name="Zeng P."/>
            <person name="Satapoomin P."/>
            <person name="Huang J."/>
            <person name="Bowman M."/>
            <person name="Iovene M."/>
            <person name="Sanseverino W."/>
            <person name="Cavagnaro P."/>
            <person name="Yildiz M."/>
            <person name="Macko-Podgorni A."/>
            <person name="Moranska E."/>
            <person name="Grzebelus E."/>
            <person name="Grzebelus D."/>
            <person name="Ashrafi H."/>
            <person name="Zheng Z."/>
            <person name="Cheng S."/>
            <person name="Spooner D."/>
            <person name="Van Deynze A."/>
            <person name="Simon P."/>
        </authorList>
    </citation>
    <scope>NUCLEOTIDE SEQUENCE [LARGE SCALE GENOMIC DNA]</scope>
    <source>
        <tissue evidence="12">Leaf</tissue>
    </source>
</reference>
<dbReference type="PROSITE" id="PS50172">
    <property type="entry name" value="BRCT"/>
    <property type="match status" value="2"/>
</dbReference>
<feature type="region of interest" description="Disordered" evidence="9">
    <location>
        <begin position="205"/>
        <end position="251"/>
    </location>
</feature>
<keyword evidence="5" id="KW-0863">Zinc-finger</keyword>
<feature type="compositionally biased region" description="Polar residues" evidence="9">
    <location>
        <begin position="207"/>
        <end position="229"/>
    </location>
</feature>
<protein>
    <recommendedName>
        <fullName evidence="13">BRCT domain-containing protein</fullName>
    </recommendedName>
</protein>
<evidence type="ECO:0008006" key="13">
    <source>
        <dbReference type="Google" id="ProtNLM"/>
    </source>
</evidence>
<proteinExistence type="predicted"/>
<keyword evidence="7" id="KW-0234">DNA repair</keyword>
<dbReference type="SUPFAM" id="SSF52113">
    <property type="entry name" value="BRCT domain"/>
    <property type="match status" value="2"/>
</dbReference>
<name>A0A166JCS2_DAUCS</name>
<evidence type="ECO:0000313" key="12">
    <source>
        <dbReference type="EMBL" id="KZN12027.1"/>
    </source>
</evidence>
<keyword evidence="3" id="KW-0677">Repeat</keyword>
<dbReference type="InterPro" id="IPR034732">
    <property type="entry name" value="EPHD"/>
</dbReference>
<keyword evidence="4" id="KW-0227">DNA damage</keyword>
<comment type="subcellular location">
    <subcellularLocation>
        <location evidence="1">Nucleus</location>
    </subcellularLocation>
</comment>
<dbReference type="OMA" id="NTICAFC"/>
<dbReference type="Pfam" id="PF13771">
    <property type="entry name" value="zf-HC5HC2H"/>
    <property type="match status" value="1"/>
</dbReference>
<dbReference type="PANTHER" id="PTHR13763:SF9">
    <property type="entry name" value="BRCA1-ASSOCIATED RING DOMAIN PROTEIN 1"/>
    <property type="match status" value="1"/>
</dbReference>
<evidence type="ECO:0000256" key="4">
    <source>
        <dbReference type="ARBA" id="ARBA00022763"/>
    </source>
</evidence>
<dbReference type="InterPro" id="IPR036420">
    <property type="entry name" value="BRCT_dom_sf"/>
</dbReference>
<dbReference type="EMBL" id="LNRQ01000001">
    <property type="protein sequence ID" value="KZN12027.1"/>
    <property type="molecule type" value="Genomic_DNA"/>
</dbReference>
<evidence type="ECO:0000259" key="11">
    <source>
        <dbReference type="PROSITE" id="PS51805"/>
    </source>
</evidence>
<dbReference type="STRING" id="79200.A0A166JCS2"/>
<dbReference type="PANTHER" id="PTHR13763">
    <property type="entry name" value="BREAST CANCER TYPE 1 SUSCEPTIBILITY PROTEIN BRCA1"/>
    <property type="match status" value="1"/>
</dbReference>
<keyword evidence="2" id="KW-0479">Metal-binding</keyword>
<dbReference type="CDD" id="cd17734">
    <property type="entry name" value="BRCT_Bard1_rpt1"/>
    <property type="match status" value="1"/>
</dbReference>
<keyword evidence="6" id="KW-0862">Zinc</keyword>
<evidence type="ECO:0000256" key="1">
    <source>
        <dbReference type="ARBA" id="ARBA00004123"/>
    </source>
</evidence>
<accession>A0A166JCS2</accession>
<dbReference type="GO" id="GO:0008270">
    <property type="term" value="F:zinc ion binding"/>
    <property type="evidence" value="ECO:0007669"/>
    <property type="project" value="UniProtKB-KW"/>
</dbReference>
<comment type="caution">
    <text evidence="12">The sequence shown here is derived from an EMBL/GenBank/DDBJ whole genome shotgun (WGS) entry which is preliminary data.</text>
</comment>
<dbReference type="InterPro" id="IPR013083">
    <property type="entry name" value="Znf_RING/FYVE/PHD"/>
</dbReference>
<dbReference type="Gene3D" id="3.30.40.10">
    <property type="entry name" value="Zinc/RING finger domain, C3HC4 (zinc finger)"/>
    <property type="match status" value="1"/>
</dbReference>
<dbReference type="GO" id="GO:0045944">
    <property type="term" value="P:positive regulation of transcription by RNA polymerase II"/>
    <property type="evidence" value="ECO:0007669"/>
    <property type="project" value="TreeGrafter"/>
</dbReference>
<feature type="domain" description="BRCT" evidence="10">
    <location>
        <begin position="506"/>
        <end position="610"/>
    </location>
</feature>
<evidence type="ECO:0000256" key="3">
    <source>
        <dbReference type="ARBA" id="ARBA00022737"/>
    </source>
</evidence>
<dbReference type="GO" id="GO:0004842">
    <property type="term" value="F:ubiquitin-protein transferase activity"/>
    <property type="evidence" value="ECO:0007669"/>
    <property type="project" value="TreeGrafter"/>
</dbReference>
<evidence type="ECO:0000256" key="5">
    <source>
        <dbReference type="ARBA" id="ARBA00022771"/>
    </source>
</evidence>
<feature type="domain" description="BRCT" evidence="10">
    <location>
        <begin position="400"/>
        <end position="485"/>
    </location>
</feature>
<dbReference type="Gene3D" id="3.40.50.10190">
    <property type="entry name" value="BRCT domain"/>
    <property type="match status" value="2"/>
</dbReference>
<evidence type="ECO:0000256" key="8">
    <source>
        <dbReference type="ARBA" id="ARBA00023242"/>
    </source>
</evidence>
<feature type="compositionally biased region" description="Basic and acidic residues" evidence="9">
    <location>
        <begin position="231"/>
        <end position="247"/>
    </location>
</feature>
<feature type="domain" description="PHD-type" evidence="11">
    <location>
        <begin position="238"/>
        <end position="355"/>
    </location>
</feature>
<dbReference type="InterPro" id="IPR031099">
    <property type="entry name" value="BRCA1-associated"/>
</dbReference>
<sequence>MAEECQSRRQLNPWLLHLQKLALELKCPLCCCIKTSTKFGSECPSCQSKYADQEVRSAPFMESLVSIYRSLDATTVNTLFQAIPCGGEKKLNQSPVSVKISSVNGTKNKLNQVDADGNSSSGTFFPLLAKNCGRNVLNDSAEEEKMLNMIAVKSATPGGVQDKHMEVNGLDGSVFNADGRVANIQHPGTDGSVNPEVNKVEEIDMNQMGQLSPTCTDSLGDMNDNSCDPASSRDAKRQKKSSSEHGGGETGEMIHYANGKLVAGSVKPFSNGIYVHKICIDWTPQVYYEGDYIRNLESELARSSKLKCTACGLKGAGLGCFQKSCRRSYHAPCAIKISGCRWDFDDYLMTCPVHKTVKFPGERSKFRKSAIHKAESIAAPIAPKQANFWASSVTGLKDWVLCGSALSYEEKCYLAKFASTCGATISRSWNPNVTHVIASIDANGAYTRTLKVLMAILHGRWVVTMDWIKACKEMNKPVDEEEYEAVLDTHGCWYGPKSGRLQTLQNAPKLFSGMNFYFSGDFFPAYKDDLQNLVTAAGGSVVKTKEQLATLSCAGQGSSTTLVVYNVDPVQPYTMDKGNSVVLQRHRTAEELATEFGCQVLKHIWILESIAACTLHPFF</sequence>
<evidence type="ECO:0000256" key="2">
    <source>
        <dbReference type="ARBA" id="ARBA00022723"/>
    </source>
</evidence>
<gene>
    <name evidence="12" type="ORF">DCAR_004683</name>
</gene>
<keyword evidence="8" id="KW-0539">Nucleus</keyword>
<dbReference type="Gramene" id="KZN12027">
    <property type="protein sequence ID" value="KZN12027"/>
    <property type="gene ID" value="DCAR_004683"/>
</dbReference>
<dbReference type="AlphaFoldDB" id="A0A166JCS2"/>
<evidence type="ECO:0000256" key="6">
    <source>
        <dbReference type="ARBA" id="ARBA00022833"/>
    </source>
</evidence>
<dbReference type="GO" id="GO:0000724">
    <property type="term" value="P:double-strand break repair via homologous recombination"/>
    <property type="evidence" value="ECO:0007669"/>
    <property type="project" value="TreeGrafter"/>
</dbReference>
<evidence type="ECO:0000256" key="9">
    <source>
        <dbReference type="SAM" id="MobiDB-lite"/>
    </source>
</evidence>
<dbReference type="InterPro" id="IPR001357">
    <property type="entry name" value="BRCT_dom"/>
</dbReference>